<comment type="caution">
    <text evidence="1">The sequence shown here is derived from an EMBL/GenBank/DDBJ whole genome shotgun (WGS) entry which is preliminary data.</text>
</comment>
<protein>
    <submittedName>
        <fullName evidence="1">Uncharacterized protein</fullName>
    </submittedName>
</protein>
<dbReference type="Proteomes" id="UP000650467">
    <property type="component" value="Unassembled WGS sequence"/>
</dbReference>
<reference evidence="1" key="1">
    <citation type="journal article" date="2020" name="bioRxiv">
        <title>Comparative genomics of Chlamydomonas.</title>
        <authorList>
            <person name="Craig R.J."/>
            <person name="Hasan A.R."/>
            <person name="Ness R.W."/>
            <person name="Keightley P.D."/>
        </authorList>
    </citation>
    <scope>NUCLEOTIDE SEQUENCE</scope>
    <source>
        <strain evidence="1">SAG 7.73</strain>
    </source>
</reference>
<keyword evidence="2" id="KW-1185">Reference proteome</keyword>
<dbReference type="AlphaFoldDB" id="A0A835TB33"/>
<organism evidence="1 2">
    <name type="scientific">Chlamydomonas incerta</name>
    <dbReference type="NCBI Taxonomy" id="51695"/>
    <lineage>
        <taxon>Eukaryota</taxon>
        <taxon>Viridiplantae</taxon>
        <taxon>Chlorophyta</taxon>
        <taxon>core chlorophytes</taxon>
        <taxon>Chlorophyceae</taxon>
        <taxon>CS clade</taxon>
        <taxon>Chlamydomonadales</taxon>
        <taxon>Chlamydomonadaceae</taxon>
        <taxon>Chlamydomonas</taxon>
    </lineage>
</organism>
<name>A0A835TB33_CHLIN</name>
<gene>
    <name evidence="1" type="ORF">HXX76_003647</name>
</gene>
<sequence length="90" mass="9880">MTVSLNKPVHFAALEDLLGDLGLTPQQEARLIFVVPEDIYPDFKLNVKTGGSRQKKASRPSPTARALVPRPKLYIMRAPRAQVGVRALSA</sequence>
<proteinExistence type="predicted"/>
<accession>A0A835TB33</accession>
<evidence type="ECO:0000313" key="1">
    <source>
        <dbReference type="EMBL" id="KAG2440791.1"/>
    </source>
</evidence>
<evidence type="ECO:0000313" key="2">
    <source>
        <dbReference type="Proteomes" id="UP000650467"/>
    </source>
</evidence>
<dbReference type="EMBL" id="JAEHOC010000006">
    <property type="protein sequence ID" value="KAG2440791.1"/>
    <property type="molecule type" value="Genomic_DNA"/>
</dbReference>